<evidence type="ECO:0000256" key="6">
    <source>
        <dbReference type="SAM" id="Phobius"/>
    </source>
</evidence>
<evidence type="ECO:0000313" key="8">
    <source>
        <dbReference type="Proteomes" id="UP001356427"/>
    </source>
</evidence>
<dbReference type="EMBL" id="JAGTTL010000033">
    <property type="protein sequence ID" value="KAK6295555.1"/>
    <property type="molecule type" value="Genomic_DNA"/>
</dbReference>
<dbReference type="SUPFAM" id="SSF144091">
    <property type="entry name" value="Rhomboid-like"/>
    <property type="match status" value="1"/>
</dbReference>
<sequence length="179" mass="19124">MRNRQRGRSAGPNPPGLPGLPGRQAGAPVGQQLLCLPAGCFLPADGHDLSAAGDRALGDHPGPLLQYTVCSRLLRSAFRLKMLSNHYHPGGVSYVMGVLVANRYASWVELVLIHVTSPGTSFVGHLAGILVGFLYTAGPLKIIMKKIAGGSAQRTNLIWFQHPRRTDSRGDQEVAAPED</sequence>
<proteinExistence type="predicted"/>
<accession>A0AAN8L135</accession>
<evidence type="ECO:0000313" key="7">
    <source>
        <dbReference type="EMBL" id="KAK6295555.1"/>
    </source>
</evidence>
<keyword evidence="2 6" id="KW-0812">Transmembrane</keyword>
<feature type="transmembrane region" description="Helical" evidence="6">
    <location>
        <begin position="111"/>
        <end position="136"/>
    </location>
</feature>
<dbReference type="Proteomes" id="UP001356427">
    <property type="component" value="Unassembled WGS sequence"/>
</dbReference>
<dbReference type="GO" id="GO:0016020">
    <property type="term" value="C:membrane"/>
    <property type="evidence" value="ECO:0007669"/>
    <property type="project" value="UniProtKB-SubCell"/>
</dbReference>
<dbReference type="InterPro" id="IPR035952">
    <property type="entry name" value="Rhomboid-like_sf"/>
</dbReference>
<feature type="region of interest" description="Disordered" evidence="5">
    <location>
        <begin position="1"/>
        <end position="23"/>
    </location>
</feature>
<evidence type="ECO:0000256" key="3">
    <source>
        <dbReference type="ARBA" id="ARBA00022989"/>
    </source>
</evidence>
<keyword evidence="3 6" id="KW-1133">Transmembrane helix</keyword>
<keyword evidence="8" id="KW-1185">Reference proteome</keyword>
<comment type="caution">
    <text evidence="7">The sequence shown here is derived from an EMBL/GenBank/DDBJ whole genome shotgun (WGS) entry which is preliminary data.</text>
</comment>
<name>A0AAN8L135_9TELE</name>
<evidence type="ECO:0000256" key="4">
    <source>
        <dbReference type="ARBA" id="ARBA00023136"/>
    </source>
</evidence>
<protein>
    <recommendedName>
        <fullName evidence="9">Peptidase S54 rhomboid domain-containing protein</fullName>
    </recommendedName>
</protein>
<feature type="transmembrane region" description="Helical" evidence="6">
    <location>
        <begin position="87"/>
        <end position="105"/>
    </location>
</feature>
<evidence type="ECO:0008006" key="9">
    <source>
        <dbReference type="Google" id="ProtNLM"/>
    </source>
</evidence>
<evidence type="ECO:0000256" key="2">
    <source>
        <dbReference type="ARBA" id="ARBA00022692"/>
    </source>
</evidence>
<evidence type="ECO:0000256" key="1">
    <source>
        <dbReference type="ARBA" id="ARBA00004141"/>
    </source>
</evidence>
<comment type="subcellular location">
    <subcellularLocation>
        <location evidence="1">Membrane</location>
        <topology evidence="1">Multi-pass membrane protein</topology>
    </subcellularLocation>
</comment>
<evidence type="ECO:0000256" key="5">
    <source>
        <dbReference type="SAM" id="MobiDB-lite"/>
    </source>
</evidence>
<keyword evidence="4 6" id="KW-0472">Membrane</keyword>
<gene>
    <name evidence="7" type="ORF">J4Q44_G00332680</name>
</gene>
<reference evidence="7 8" key="1">
    <citation type="submission" date="2021-04" db="EMBL/GenBank/DDBJ databases">
        <authorList>
            <person name="De Guttry C."/>
            <person name="Zahm M."/>
            <person name="Klopp C."/>
            <person name="Cabau C."/>
            <person name="Louis A."/>
            <person name="Berthelot C."/>
            <person name="Parey E."/>
            <person name="Roest Crollius H."/>
            <person name="Montfort J."/>
            <person name="Robinson-Rechavi M."/>
            <person name="Bucao C."/>
            <person name="Bouchez O."/>
            <person name="Gislard M."/>
            <person name="Lluch J."/>
            <person name="Milhes M."/>
            <person name="Lampietro C."/>
            <person name="Lopez Roques C."/>
            <person name="Donnadieu C."/>
            <person name="Braasch I."/>
            <person name="Desvignes T."/>
            <person name="Postlethwait J."/>
            <person name="Bobe J."/>
            <person name="Wedekind C."/>
            <person name="Guiguen Y."/>
        </authorList>
    </citation>
    <scope>NUCLEOTIDE SEQUENCE [LARGE SCALE GENOMIC DNA]</scope>
    <source>
        <strain evidence="7">Cs_M1</strain>
        <tissue evidence="7">Blood</tissue>
    </source>
</reference>
<dbReference type="AlphaFoldDB" id="A0AAN8L135"/>
<organism evidence="7 8">
    <name type="scientific">Coregonus suidteri</name>
    <dbReference type="NCBI Taxonomy" id="861788"/>
    <lineage>
        <taxon>Eukaryota</taxon>
        <taxon>Metazoa</taxon>
        <taxon>Chordata</taxon>
        <taxon>Craniata</taxon>
        <taxon>Vertebrata</taxon>
        <taxon>Euteleostomi</taxon>
        <taxon>Actinopterygii</taxon>
        <taxon>Neopterygii</taxon>
        <taxon>Teleostei</taxon>
        <taxon>Protacanthopterygii</taxon>
        <taxon>Salmoniformes</taxon>
        <taxon>Salmonidae</taxon>
        <taxon>Coregoninae</taxon>
        <taxon>Coregonus</taxon>
    </lineage>
</organism>